<gene>
    <name evidence="2" type="ORF">DEO72_LG11g785</name>
</gene>
<accession>A0A4D6NPN9</accession>
<feature type="region of interest" description="Disordered" evidence="1">
    <location>
        <begin position="76"/>
        <end position="98"/>
    </location>
</feature>
<dbReference type="EMBL" id="CP039355">
    <property type="protein sequence ID" value="QCE13787.1"/>
    <property type="molecule type" value="Genomic_DNA"/>
</dbReference>
<proteinExistence type="predicted"/>
<keyword evidence="3" id="KW-1185">Reference proteome</keyword>
<evidence type="ECO:0000313" key="3">
    <source>
        <dbReference type="Proteomes" id="UP000501690"/>
    </source>
</evidence>
<dbReference type="AlphaFoldDB" id="A0A4D6NPN9"/>
<sequence length="98" mass="10544">MPNQNRSFKNKHTSKQSVVSLNTSLRLRGFRSGETCSLRRAPLSPRRGLEKGAEALAGSCLGDTPLAWARCSLAQNHSGSPGRPFVEKGLRPASVNLA</sequence>
<organism evidence="2 3">
    <name type="scientific">Vigna unguiculata</name>
    <name type="common">Cowpea</name>
    <dbReference type="NCBI Taxonomy" id="3917"/>
    <lineage>
        <taxon>Eukaryota</taxon>
        <taxon>Viridiplantae</taxon>
        <taxon>Streptophyta</taxon>
        <taxon>Embryophyta</taxon>
        <taxon>Tracheophyta</taxon>
        <taxon>Spermatophyta</taxon>
        <taxon>Magnoliopsida</taxon>
        <taxon>eudicotyledons</taxon>
        <taxon>Gunneridae</taxon>
        <taxon>Pentapetalae</taxon>
        <taxon>rosids</taxon>
        <taxon>fabids</taxon>
        <taxon>Fabales</taxon>
        <taxon>Fabaceae</taxon>
        <taxon>Papilionoideae</taxon>
        <taxon>50 kb inversion clade</taxon>
        <taxon>NPAAA clade</taxon>
        <taxon>indigoferoid/millettioid clade</taxon>
        <taxon>Phaseoleae</taxon>
        <taxon>Vigna</taxon>
    </lineage>
</organism>
<name>A0A4D6NPN9_VIGUN</name>
<reference evidence="2 3" key="1">
    <citation type="submission" date="2019-04" db="EMBL/GenBank/DDBJ databases">
        <title>An improved genome assembly and genetic linkage map for asparagus bean, Vigna unguiculata ssp. sesquipedialis.</title>
        <authorList>
            <person name="Xia Q."/>
            <person name="Zhang R."/>
            <person name="Dong Y."/>
        </authorList>
    </citation>
    <scope>NUCLEOTIDE SEQUENCE [LARGE SCALE GENOMIC DNA]</scope>
    <source>
        <tissue evidence="2">Leaf</tissue>
    </source>
</reference>
<protein>
    <submittedName>
        <fullName evidence="2">Uncharacterized protein</fullName>
    </submittedName>
</protein>
<evidence type="ECO:0000313" key="2">
    <source>
        <dbReference type="EMBL" id="QCE13787.1"/>
    </source>
</evidence>
<dbReference type="Proteomes" id="UP000501690">
    <property type="component" value="Linkage Group LG11"/>
</dbReference>
<evidence type="ECO:0000256" key="1">
    <source>
        <dbReference type="SAM" id="MobiDB-lite"/>
    </source>
</evidence>